<keyword evidence="2" id="KW-1133">Transmembrane helix</keyword>
<sequence>MDTECTSLCKKQPLTLGLKIVFAIITIFCMYLFTSWVQTNFKFKSTTDWFKTYTTDNYQPIINGVTQSVPYKERINLFNMYAAYDDKLMYIVSSLFVPPVTQVSVNAQQFIFSDILKYSTYVDTGSVNTYGCVTPYALVESIKPTYGVGDQIFDWWCNKNEDFRKDPTHTNKSFGPDFSAYSGERFVDYYKDVNAVPLSIDWSPNNNDGGSSPSSTDDDKNSIWQPAKQYIAVKKALETHMGKFNDNGVYDGRTPMPYPSDTDTMSWRNLFLIWLGPKWCIESVDDGSSSFYLLNSHNYNQDDDAGKPKGEMGTLSDKYGWYGDKDTTSNPANFMARMNIGPQSPLFVYFTNGTFSVNGMYVDANAFQNCLSSHGRLPGGWVGFAQGMGKDTSVDDFTNYVRSRVDYQEEALAVSPKKCSAGKKAGSGAMSFFQSFVPALTMLAFIPGADVLAGPGLAIMAGAVITGSLSAANDECVP</sequence>
<proteinExistence type="predicted"/>
<keyword evidence="2" id="KW-0472">Membrane</keyword>
<name>A0A6C0LT33_9ZZZZ</name>
<feature type="transmembrane region" description="Helical" evidence="2">
    <location>
        <begin position="16"/>
        <end position="37"/>
    </location>
</feature>
<protein>
    <submittedName>
        <fullName evidence="3">Uncharacterized protein</fullName>
    </submittedName>
</protein>
<evidence type="ECO:0000256" key="1">
    <source>
        <dbReference type="SAM" id="MobiDB-lite"/>
    </source>
</evidence>
<feature type="compositionally biased region" description="Low complexity" evidence="1">
    <location>
        <begin position="201"/>
        <end position="215"/>
    </location>
</feature>
<organism evidence="3">
    <name type="scientific">viral metagenome</name>
    <dbReference type="NCBI Taxonomy" id="1070528"/>
    <lineage>
        <taxon>unclassified sequences</taxon>
        <taxon>metagenomes</taxon>
        <taxon>organismal metagenomes</taxon>
    </lineage>
</organism>
<dbReference type="EMBL" id="MN740566">
    <property type="protein sequence ID" value="QHU34026.1"/>
    <property type="molecule type" value="Genomic_DNA"/>
</dbReference>
<keyword evidence="2" id="KW-0812">Transmembrane</keyword>
<accession>A0A6C0LT33</accession>
<feature type="region of interest" description="Disordered" evidence="1">
    <location>
        <begin position="201"/>
        <end position="222"/>
    </location>
</feature>
<reference evidence="3" key="1">
    <citation type="journal article" date="2020" name="Nature">
        <title>Giant virus diversity and host interactions through global metagenomics.</title>
        <authorList>
            <person name="Schulz F."/>
            <person name="Roux S."/>
            <person name="Paez-Espino D."/>
            <person name="Jungbluth S."/>
            <person name="Walsh D.A."/>
            <person name="Denef V.J."/>
            <person name="McMahon K.D."/>
            <person name="Konstantinidis K.T."/>
            <person name="Eloe-Fadrosh E.A."/>
            <person name="Kyrpides N.C."/>
            <person name="Woyke T."/>
        </authorList>
    </citation>
    <scope>NUCLEOTIDE SEQUENCE</scope>
    <source>
        <strain evidence="3">GVMAG-S-1016704-142</strain>
    </source>
</reference>
<evidence type="ECO:0000313" key="3">
    <source>
        <dbReference type="EMBL" id="QHU34026.1"/>
    </source>
</evidence>
<dbReference type="AlphaFoldDB" id="A0A6C0LT33"/>
<evidence type="ECO:0000256" key="2">
    <source>
        <dbReference type="SAM" id="Phobius"/>
    </source>
</evidence>